<evidence type="ECO:0000313" key="1">
    <source>
        <dbReference type="EMBL" id="CAB4132136.1"/>
    </source>
</evidence>
<name>A0A6J5LG92_9CAUD</name>
<sequence length="400" mass="42256">MGQVSLNIGKDGATPQTTTDLRANLDSKISAVLPGYTSGLPKSLVEDVLTTGTYIMSQCDQSYIDDINSISSTTANLPILIQIANQAGIKGMTTPTRTSVYCVFTSTVGLVIPKGFLVSDGTYQYEVQDGGIIGSGGTSIPLYCLATQDGAWAIGISAVNTTITGAPTGFTITVTNPNTGTPAGAAETEAQFRWRCVRAMTVGSQGMATMLKQMLYQVSGVQQRLVSVRQQAGGLWSVICGGGDPLQVANEIFSAVFDIANLTGSTTTARNITQAIYDFPDIYTIPWINPPMQTVAITVTWNSSSVYLVSNSAVQLLAAPALINYINSIGVGQPINDLLMANVFKESIKDIIDTDLITRLIFAVSINGVGVSVDSGTHIYSSEPESYFYAAQGSMTINKG</sequence>
<reference evidence="1" key="1">
    <citation type="submission" date="2020-04" db="EMBL/GenBank/DDBJ databases">
        <authorList>
            <person name="Chiriac C."/>
            <person name="Salcher M."/>
            <person name="Ghai R."/>
            <person name="Kavagutti S V."/>
        </authorList>
    </citation>
    <scope>NUCLEOTIDE SEQUENCE</scope>
</reference>
<organism evidence="1">
    <name type="scientific">uncultured Caudovirales phage</name>
    <dbReference type="NCBI Taxonomy" id="2100421"/>
    <lineage>
        <taxon>Viruses</taxon>
        <taxon>Duplodnaviria</taxon>
        <taxon>Heunggongvirae</taxon>
        <taxon>Uroviricota</taxon>
        <taxon>Caudoviricetes</taxon>
        <taxon>Peduoviridae</taxon>
        <taxon>Maltschvirus</taxon>
        <taxon>Maltschvirus maltsch</taxon>
    </lineage>
</organism>
<gene>
    <name evidence="1" type="ORF">UFOVP136_51</name>
</gene>
<proteinExistence type="predicted"/>
<accession>A0A6J5LG92</accession>
<dbReference type="EMBL" id="LR796257">
    <property type="protein sequence ID" value="CAB4132136.1"/>
    <property type="molecule type" value="Genomic_DNA"/>
</dbReference>
<protein>
    <submittedName>
        <fullName evidence="1">Uncharacterized protein</fullName>
    </submittedName>
</protein>